<feature type="region of interest" description="Disordered" evidence="6">
    <location>
        <begin position="22"/>
        <end position="53"/>
    </location>
</feature>
<dbReference type="PROSITE" id="PS40000">
    <property type="entry name" value="DM_1"/>
    <property type="match status" value="1"/>
</dbReference>
<dbReference type="Proteomes" id="UP000594260">
    <property type="component" value="Unplaced"/>
</dbReference>
<feature type="compositionally biased region" description="Low complexity" evidence="6">
    <location>
        <begin position="361"/>
        <end position="408"/>
    </location>
</feature>
<feature type="compositionally biased region" description="Low complexity" evidence="6">
    <location>
        <begin position="205"/>
        <end position="237"/>
    </location>
</feature>
<feature type="compositionally biased region" description="Polar residues" evidence="6">
    <location>
        <begin position="153"/>
        <end position="169"/>
    </location>
</feature>
<feature type="region of interest" description="Disordered" evidence="6">
    <location>
        <begin position="354"/>
        <end position="440"/>
    </location>
</feature>
<evidence type="ECO:0000259" key="7">
    <source>
        <dbReference type="PROSITE" id="PS50809"/>
    </source>
</evidence>
<evidence type="ECO:0000313" key="8">
    <source>
        <dbReference type="EnsemblMetazoa" id="XP_022667186"/>
    </source>
</evidence>
<keyword evidence="9" id="KW-1185">Reference proteome</keyword>
<dbReference type="GO" id="GO:0000981">
    <property type="term" value="F:DNA-binding transcription factor activity, RNA polymerase II-specific"/>
    <property type="evidence" value="ECO:0007669"/>
    <property type="project" value="TreeGrafter"/>
</dbReference>
<dbReference type="EnsemblMetazoa" id="XM_022811451">
    <property type="protein sequence ID" value="XP_022667186"/>
    <property type="gene ID" value="LOC111252875"/>
</dbReference>
<dbReference type="GO" id="GO:0005634">
    <property type="term" value="C:nucleus"/>
    <property type="evidence" value="ECO:0007669"/>
    <property type="project" value="UniProtKB-SubCell"/>
</dbReference>
<name>A0A7M7KXI0_VARDE</name>
<feature type="region of interest" description="Disordered" evidence="6">
    <location>
        <begin position="100"/>
        <end position="169"/>
    </location>
</feature>
<keyword evidence="2 5" id="KW-0862">Zinc</keyword>
<feature type="compositionally biased region" description="Polar residues" evidence="6">
    <location>
        <begin position="38"/>
        <end position="48"/>
    </location>
</feature>
<organism evidence="8 9">
    <name type="scientific">Varroa destructor</name>
    <name type="common">Honeybee mite</name>
    <dbReference type="NCBI Taxonomy" id="109461"/>
    <lineage>
        <taxon>Eukaryota</taxon>
        <taxon>Metazoa</taxon>
        <taxon>Ecdysozoa</taxon>
        <taxon>Arthropoda</taxon>
        <taxon>Chelicerata</taxon>
        <taxon>Arachnida</taxon>
        <taxon>Acari</taxon>
        <taxon>Parasitiformes</taxon>
        <taxon>Mesostigmata</taxon>
        <taxon>Gamasina</taxon>
        <taxon>Dermanyssoidea</taxon>
        <taxon>Varroidae</taxon>
        <taxon>Varroa</taxon>
    </lineage>
</organism>
<dbReference type="OrthoDB" id="6513122at2759"/>
<dbReference type="GeneID" id="111252875"/>
<dbReference type="InterPro" id="IPR026607">
    <property type="entry name" value="DMRT"/>
</dbReference>
<feature type="compositionally biased region" description="Low complexity" evidence="6">
    <location>
        <begin position="425"/>
        <end position="438"/>
    </location>
</feature>
<dbReference type="Gene3D" id="4.10.1040.10">
    <property type="entry name" value="DM DNA-binding domain"/>
    <property type="match status" value="1"/>
</dbReference>
<dbReference type="AlphaFoldDB" id="A0A7M7KXI0"/>
<evidence type="ECO:0000256" key="3">
    <source>
        <dbReference type="ARBA" id="ARBA00023125"/>
    </source>
</evidence>
<dbReference type="SMART" id="SM00301">
    <property type="entry name" value="DM"/>
    <property type="match status" value="1"/>
</dbReference>
<keyword evidence="1 5" id="KW-0479">Metal-binding</keyword>
<dbReference type="GO" id="GO:0007548">
    <property type="term" value="P:sex differentiation"/>
    <property type="evidence" value="ECO:0007669"/>
    <property type="project" value="TreeGrafter"/>
</dbReference>
<proteinExistence type="predicted"/>
<protein>
    <recommendedName>
        <fullName evidence="7">DM domain-containing protein</fullName>
    </recommendedName>
</protein>
<dbReference type="GO" id="GO:0046872">
    <property type="term" value="F:metal ion binding"/>
    <property type="evidence" value="ECO:0007669"/>
    <property type="project" value="UniProtKB-KW"/>
</dbReference>
<feature type="domain" description="DM" evidence="7">
    <location>
        <begin position="295"/>
        <end position="342"/>
    </location>
</feature>
<dbReference type="InParanoid" id="A0A7M7KXI0"/>
<dbReference type="KEGG" id="vde:111252875"/>
<dbReference type="PANTHER" id="PTHR12322">
    <property type="entry name" value="DOUBLESEX AND MAB-3 RELATED TRANSCRIPTION FACTOR DMRT"/>
    <property type="match status" value="1"/>
</dbReference>
<dbReference type="InterPro" id="IPR036407">
    <property type="entry name" value="DM_DNA-bd_sf"/>
</dbReference>
<feature type="region of interest" description="Disordered" evidence="6">
    <location>
        <begin position="463"/>
        <end position="487"/>
    </location>
</feature>
<evidence type="ECO:0000313" key="9">
    <source>
        <dbReference type="Proteomes" id="UP000594260"/>
    </source>
</evidence>
<feature type="DNA-binding region" description="DM" evidence="5">
    <location>
        <begin position="295"/>
        <end position="342"/>
    </location>
</feature>
<keyword evidence="3 5" id="KW-0238">DNA-binding</keyword>
<evidence type="ECO:0000256" key="4">
    <source>
        <dbReference type="ARBA" id="ARBA00023242"/>
    </source>
</evidence>
<dbReference type="RefSeq" id="XP_022667186.1">
    <property type="nucleotide sequence ID" value="XM_022811451.1"/>
</dbReference>
<dbReference type="InterPro" id="IPR001275">
    <property type="entry name" value="DM_DNA-bd"/>
</dbReference>
<dbReference type="PANTHER" id="PTHR12322:SF116">
    <property type="entry name" value="DOUBLESEX-MAB RELATED 99B"/>
    <property type="match status" value="1"/>
</dbReference>
<dbReference type="PROSITE" id="PS50809">
    <property type="entry name" value="DM_2"/>
    <property type="match status" value="1"/>
</dbReference>
<evidence type="ECO:0000256" key="6">
    <source>
        <dbReference type="SAM" id="MobiDB-lite"/>
    </source>
</evidence>
<dbReference type="GO" id="GO:0000978">
    <property type="term" value="F:RNA polymerase II cis-regulatory region sequence-specific DNA binding"/>
    <property type="evidence" value="ECO:0007669"/>
    <property type="project" value="TreeGrafter"/>
</dbReference>
<keyword evidence="4 5" id="KW-0539">Nucleus</keyword>
<evidence type="ECO:0000256" key="2">
    <source>
        <dbReference type="ARBA" id="ARBA00022833"/>
    </source>
</evidence>
<comment type="subcellular location">
    <subcellularLocation>
        <location evidence="5">Nucleus</location>
    </subcellularLocation>
</comment>
<reference evidence="8" key="1">
    <citation type="submission" date="2021-01" db="UniProtKB">
        <authorList>
            <consortium name="EnsemblMetazoa"/>
        </authorList>
    </citation>
    <scope>IDENTIFICATION</scope>
</reference>
<sequence length="656" mass="69974">MTSPGVGALTFHSPPRSIRVDSRLSARSMGSVDHRQQSHISNSSTLPNSRADKFKNISSSKGVLLRELPLKKAYTEMKPYLLKRMQLAREQQGQNQLYHNNKNAVNNNHNNNNNISDSTVNGNNRDCDKDKGTLSIKSDSNGKTKKKPENDNCYETSSQLSPAIPVGQNTSTRLLERGNLTDRTQHELTQDVAVTAICDAINTNSGNNNNGGNQQQQQQATNNGRNSSTETTSPAGTATGGVAGEVQYGQLGTPGTTAPTVVINPDIASKALLVAQRVQREAMESGKAKSRQPKCAVCRNHRQEVPLRGHKRFCPYKDCKCVNCTLITQRRDIMAKQVALRRAQAQDEALGLTRASPELPPLQSLPSPIPASTSLSISSGGASSAPPTPGSATPAASTTPATSKPASPVTMPPDDEPRPIPTPPHSTHNSTSSSPEPTVRYDYKKKTSAARLESLLAAREASREARDELWPPPQLPLSPRSASPQEAPMALPSLAMSPADQQVDTPLSESPTPAVAFSQPLAHEVKTVLLEQAAFVHQQGAQTGVAAGSMWQVPGNGLPAIPHYHLQPAAALEVAFRGTPAIAPPAGAPFNQATAPFIRGNSLWLCMQPGHGVLVPTDKLPPGPKLQVARTTAHGFDAPVARCPVEEQHAFTMRGG</sequence>
<evidence type="ECO:0000256" key="1">
    <source>
        <dbReference type="ARBA" id="ARBA00022723"/>
    </source>
</evidence>
<feature type="compositionally biased region" description="Low complexity" evidence="6">
    <location>
        <begin position="100"/>
        <end position="124"/>
    </location>
</feature>
<dbReference type="Pfam" id="PF00751">
    <property type="entry name" value="DM"/>
    <property type="match status" value="1"/>
</dbReference>
<dbReference type="SUPFAM" id="SSF82927">
    <property type="entry name" value="Cysteine-rich DNA binding domain, (DM domain)"/>
    <property type="match status" value="1"/>
</dbReference>
<accession>A0A7M7KXI0</accession>
<feature type="region of interest" description="Disordered" evidence="6">
    <location>
        <begin position="205"/>
        <end position="251"/>
    </location>
</feature>
<evidence type="ECO:0000256" key="5">
    <source>
        <dbReference type="PROSITE-ProRule" id="PRU00070"/>
    </source>
</evidence>